<gene>
    <name evidence="2" type="ORF">E2562_020896</name>
</gene>
<organism evidence="2 3">
    <name type="scientific">Oryza meyeriana var. granulata</name>
    <dbReference type="NCBI Taxonomy" id="110450"/>
    <lineage>
        <taxon>Eukaryota</taxon>
        <taxon>Viridiplantae</taxon>
        <taxon>Streptophyta</taxon>
        <taxon>Embryophyta</taxon>
        <taxon>Tracheophyta</taxon>
        <taxon>Spermatophyta</taxon>
        <taxon>Magnoliopsida</taxon>
        <taxon>Liliopsida</taxon>
        <taxon>Poales</taxon>
        <taxon>Poaceae</taxon>
        <taxon>BOP clade</taxon>
        <taxon>Oryzoideae</taxon>
        <taxon>Oryzeae</taxon>
        <taxon>Oryzinae</taxon>
        <taxon>Oryza</taxon>
        <taxon>Oryza meyeriana</taxon>
    </lineage>
</organism>
<feature type="region of interest" description="Disordered" evidence="1">
    <location>
        <begin position="1"/>
        <end position="69"/>
    </location>
</feature>
<evidence type="ECO:0000256" key="1">
    <source>
        <dbReference type="SAM" id="MobiDB-lite"/>
    </source>
</evidence>
<keyword evidence="3" id="KW-1185">Reference proteome</keyword>
<evidence type="ECO:0000313" key="3">
    <source>
        <dbReference type="Proteomes" id="UP000479710"/>
    </source>
</evidence>
<name>A0A6G1D515_9ORYZ</name>
<accession>A0A6G1D515</accession>
<feature type="compositionally biased region" description="Gly residues" evidence="1">
    <location>
        <begin position="57"/>
        <end position="69"/>
    </location>
</feature>
<dbReference type="Proteomes" id="UP000479710">
    <property type="component" value="Unassembled WGS sequence"/>
</dbReference>
<protein>
    <submittedName>
        <fullName evidence="2">Uncharacterized protein</fullName>
    </submittedName>
</protein>
<sequence>MKQRLGQRRPSSAAVDLGPPWSSTGGLNRGHQWEAGPQPAESGVEAHAVAEAEPAGSIGGGGGGRSKEE</sequence>
<dbReference type="EMBL" id="SPHZ02000007">
    <property type="protein sequence ID" value="KAF0907838.1"/>
    <property type="molecule type" value="Genomic_DNA"/>
</dbReference>
<dbReference type="AlphaFoldDB" id="A0A6G1D515"/>
<comment type="caution">
    <text evidence="2">The sequence shown here is derived from an EMBL/GenBank/DDBJ whole genome shotgun (WGS) entry which is preliminary data.</text>
</comment>
<feature type="compositionally biased region" description="Low complexity" evidence="1">
    <location>
        <begin position="40"/>
        <end position="56"/>
    </location>
</feature>
<reference evidence="2 3" key="1">
    <citation type="submission" date="2019-11" db="EMBL/GenBank/DDBJ databases">
        <title>Whole genome sequence of Oryza granulata.</title>
        <authorList>
            <person name="Li W."/>
        </authorList>
    </citation>
    <scope>NUCLEOTIDE SEQUENCE [LARGE SCALE GENOMIC DNA]</scope>
    <source>
        <strain evidence="3">cv. Menghai</strain>
        <tissue evidence="2">Leaf</tissue>
    </source>
</reference>
<evidence type="ECO:0000313" key="2">
    <source>
        <dbReference type="EMBL" id="KAF0907838.1"/>
    </source>
</evidence>
<proteinExistence type="predicted"/>